<keyword evidence="1" id="KW-0472">Membrane</keyword>
<dbReference type="RefSeq" id="WP_379025146.1">
    <property type="nucleotide sequence ID" value="NZ_JBHRTA010000038.1"/>
</dbReference>
<accession>A0ABV7JRS0</accession>
<evidence type="ECO:0000313" key="3">
    <source>
        <dbReference type="Proteomes" id="UP001595526"/>
    </source>
</evidence>
<reference evidence="3" key="1">
    <citation type="journal article" date="2019" name="Int. J. Syst. Evol. Microbiol.">
        <title>The Global Catalogue of Microorganisms (GCM) 10K type strain sequencing project: providing services to taxonomists for standard genome sequencing and annotation.</title>
        <authorList>
            <consortium name="The Broad Institute Genomics Platform"/>
            <consortium name="The Broad Institute Genome Sequencing Center for Infectious Disease"/>
            <person name="Wu L."/>
            <person name="Ma J."/>
        </authorList>
    </citation>
    <scope>NUCLEOTIDE SEQUENCE [LARGE SCALE GENOMIC DNA]</scope>
    <source>
        <strain evidence="3">KCTC 52416</strain>
    </source>
</reference>
<proteinExistence type="predicted"/>
<dbReference type="EMBL" id="JBHRTA010000038">
    <property type="protein sequence ID" value="MFC3199469.1"/>
    <property type="molecule type" value="Genomic_DNA"/>
</dbReference>
<name>A0ABV7JRS0_9SPHI</name>
<gene>
    <name evidence="2" type="ORF">ACFOET_17740</name>
</gene>
<sequence length="80" mass="8891">MLSATLLTVLLPMKESDPTAKLTGFGFALLMLVSTALCIQLFLATYYVIYHGVLTIHAGLLYKRKEIPIASVRKLRKPEP</sequence>
<feature type="transmembrane region" description="Helical" evidence="1">
    <location>
        <begin position="26"/>
        <end position="49"/>
    </location>
</feature>
<protein>
    <submittedName>
        <fullName evidence="2">Uncharacterized protein</fullName>
    </submittedName>
</protein>
<evidence type="ECO:0000256" key="1">
    <source>
        <dbReference type="SAM" id="Phobius"/>
    </source>
</evidence>
<comment type="caution">
    <text evidence="2">The sequence shown here is derived from an EMBL/GenBank/DDBJ whole genome shotgun (WGS) entry which is preliminary data.</text>
</comment>
<organism evidence="2 3">
    <name type="scientific">Parapedobacter deserti</name>
    <dbReference type="NCBI Taxonomy" id="1912957"/>
    <lineage>
        <taxon>Bacteria</taxon>
        <taxon>Pseudomonadati</taxon>
        <taxon>Bacteroidota</taxon>
        <taxon>Sphingobacteriia</taxon>
        <taxon>Sphingobacteriales</taxon>
        <taxon>Sphingobacteriaceae</taxon>
        <taxon>Parapedobacter</taxon>
    </lineage>
</organism>
<keyword evidence="1" id="KW-1133">Transmembrane helix</keyword>
<keyword evidence="1" id="KW-0812">Transmembrane</keyword>
<keyword evidence="3" id="KW-1185">Reference proteome</keyword>
<evidence type="ECO:0000313" key="2">
    <source>
        <dbReference type="EMBL" id="MFC3199469.1"/>
    </source>
</evidence>
<dbReference type="Proteomes" id="UP001595526">
    <property type="component" value="Unassembled WGS sequence"/>
</dbReference>